<dbReference type="RefSeq" id="WP_386403740.1">
    <property type="nucleotide sequence ID" value="NZ_JBHSPT010000083.1"/>
</dbReference>
<evidence type="ECO:0000313" key="1">
    <source>
        <dbReference type="EMBL" id="MFC6059445.1"/>
    </source>
</evidence>
<comment type="caution">
    <text evidence="1">The sequence shown here is derived from an EMBL/GenBank/DDBJ whole genome shotgun (WGS) entry which is preliminary data.</text>
</comment>
<protein>
    <submittedName>
        <fullName evidence="1">Uncharacterized protein</fullName>
    </submittedName>
</protein>
<organism evidence="1 2">
    <name type="scientific">Streptomyces pratens</name>
    <dbReference type="NCBI Taxonomy" id="887456"/>
    <lineage>
        <taxon>Bacteria</taxon>
        <taxon>Bacillati</taxon>
        <taxon>Actinomycetota</taxon>
        <taxon>Actinomycetes</taxon>
        <taxon>Kitasatosporales</taxon>
        <taxon>Streptomycetaceae</taxon>
        <taxon>Streptomyces</taxon>
    </lineage>
</organism>
<reference evidence="2" key="1">
    <citation type="journal article" date="2019" name="Int. J. Syst. Evol. Microbiol.">
        <title>The Global Catalogue of Microorganisms (GCM) 10K type strain sequencing project: providing services to taxonomists for standard genome sequencing and annotation.</title>
        <authorList>
            <consortium name="The Broad Institute Genomics Platform"/>
            <consortium name="The Broad Institute Genome Sequencing Center for Infectious Disease"/>
            <person name="Wu L."/>
            <person name="Ma J."/>
        </authorList>
    </citation>
    <scope>NUCLEOTIDE SEQUENCE [LARGE SCALE GENOMIC DNA]</scope>
    <source>
        <strain evidence="2">JCM 12763</strain>
    </source>
</reference>
<sequence>MAVRTQWTITHDCGHEVVHDLSDRPADKRAGFARWLATKHCTDCWKAARDADTESKGQWLATKRAKERQAAAEWTERFDMPPLEGPEKALDWGERSRHQLMIAAHTALVVEGAWDENDWAELEERARAITRAGWWIDQRDAEGPDLLELLNAASKADRGTENPFY</sequence>
<name>A0ABW1M781_9ACTN</name>
<proteinExistence type="predicted"/>
<dbReference type="Proteomes" id="UP001596242">
    <property type="component" value="Unassembled WGS sequence"/>
</dbReference>
<keyword evidence="2" id="KW-1185">Reference proteome</keyword>
<gene>
    <name evidence="1" type="ORF">ACFP50_29780</name>
</gene>
<accession>A0ABW1M781</accession>
<dbReference type="EMBL" id="JBHSPT010000083">
    <property type="protein sequence ID" value="MFC6059445.1"/>
    <property type="molecule type" value="Genomic_DNA"/>
</dbReference>
<evidence type="ECO:0000313" key="2">
    <source>
        <dbReference type="Proteomes" id="UP001596242"/>
    </source>
</evidence>